<dbReference type="CDD" id="cd02440">
    <property type="entry name" value="AdoMet_MTases"/>
    <property type="match status" value="1"/>
</dbReference>
<dbReference type="OrthoDB" id="411785at2759"/>
<evidence type="ECO:0000256" key="1">
    <source>
        <dbReference type="ARBA" id="ARBA00008361"/>
    </source>
</evidence>
<proteinExistence type="inferred from homology"/>
<dbReference type="InterPro" id="IPR051419">
    <property type="entry name" value="Lys/N-term_MeTrsfase_sf"/>
</dbReference>
<evidence type="ECO:0000256" key="3">
    <source>
        <dbReference type="ARBA" id="ARBA00022679"/>
    </source>
</evidence>
<comment type="caution">
    <text evidence="5">The sequence shown here is derived from an EMBL/GenBank/DDBJ whole genome shotgun (WGS) entry which is preliminary data.</text>
</comment>
<dbReference type="PANTHER" id="PTHR12176:SF59">
    <property type="entry name" value="METHYLTRANSFERASE DOMAIN-CONTAINING PROTEIN-RELATED"/>
    <property type="match status" value="1"/>
</dbReference>
<dbReference type="AlphaFoldDB" id="A0A016VHL3"/>
<keyword evidence="2" id="KW-0489">Methyltransferase</keyword>
<dbReference type="Proteomes" id="UP000024635">
    <property type="component" value="Unassembled WGS sequence"/>
</dbReference>
<evidence type="ECO:0000313" key="5">
    <source>
        <dbReference type="EMBL" id="EYC26796.1"/>
    </source>
</evidence>
<organism evidence="5 6">
    <name type="scientific">Ancylostoma ceylanicum</name>
    <dbReference type="NCBI Taxonomy" id="53326"/>
    <lineage>
        <taxon>Eukaryota</taxon>
        <taxon>Metazoa</taxon>
        <taxon>Ecdysozoa</taxon>
        <taxon>Nematoda</taxon>
        <taxon>Chromadorea</taxon>
        <taxon>Rhabditida</taxon>
        <taxon>Rhabditina</taxon>
        <taxon>Rhabditomorpha</taxon>
        <taxon>Strongyloidea</taxon>
        <taxon>Ancylostomatidae</taxon>
        <taxon>Ancylostomatinae</taxon>
        <taxon>Ancylostoma</taxon>
    </lineage>
</organism>
<keyword evidence="3" id="KW-0808">Transferase</keyword>
<gene>
    <name evidence="5" type="primary">Acey_s0010.g971</name>
    <name evidence="5" type="synonym">Acey-C01B10.8</name>
    <name evidence="5" type="ORF">Y032_0010g971</name>
</gene>
<reference evidence="6" key="1">
    <citation type="journal article" date="2015" name="Nat. Genet.">
        <title>The genome and transcriptome of the zoonotic hookworm Ancylostoma ceylanicum identify infection-specific gene families.</title>
        <authorList>
            <person name="Schwarz E.M."/>
            <person name="Hu Y."/>
            <person name="Antoshechkin I."/>
            <person name="Miller M.M."/>
            <person name="Sternberg P.W."/>
            <person name="Aroian R.V."/>
        </authorList>
    </citation>
    <scope>NUCLEOTIDE SEQUENCE</scope>
    <source>
        <strain evidence="6">HY135</strain>
    </source>
</reference>
<dbReference type="InterPro" id="IPR013216">
    <property type="entry name" value="Methyltransf_11"/>
</dbReference>
<evidence type="ECO:0000259" key="4">
    <source>
        <dbReference type="Pfam" id="PF08241"/>
    </source>
</evidence>
<dbReference type="EMBL" id="JARK01001346">
    <property type="protein sequence ID" value="EYC26796.1"/>
    <property type="molecule type" value="Genomic_DNA"/>
</dbReference>
<feature type="domain" description="Methyltransferase type 11" evidence="4">
    <location>
        <begin position="47"/>
        <end position="140"/>
    </location>
</feature>
<accession>A0A016VHL3</accession>
<dbReference type="SUPFAM" id="SSF53335">
    <property type="entry name" value="S-adenosyl-L-methionine-dependent methyltransferases"/>
    <property type="match status" value="2"/>
</dbReference>
<keyword evidence="6" id="KW-1185">Reference proteome</keyword>
<dbReference type="InterPro" id="IPR029063">
    <property type="entry name" value="SAM-dependent_MTases_sf"/>
</dbReference>
<dbReference type="GO" id="GO:0008168">
    <property type="term" value="F:methyltransferase activity"/>
    <property type="evidence" value="ECO:0007669"/>
    <property type="project" value="UniProtKB-KW"/>
</dbReference>
<dbReference type="Pfam" id="PF08241">
    <property type="entry name" value="Methyltransf_11"/>
    <property type="match status" value="1"/>
</dbReference>
<dbReference type="GO" id="GO:0032259">
    <property type="term" value="P:methylation"/>
    <property type="evidence" value="ECO:0007669"/>
    <property type="project" value="UniProtKB-KW"/>
</dbReference>
<dbReference type="Gene3D" id="3.40.50.150">
    <property type="entry name" value="Vaccinia Virus protein VP39"/>
    <property type="match status" value="2"/>
</dbReference>
<comment type="similarity">
    <text evidence="1">Belongs to the methyltransferase superfamily.</text>
</comment>
<dbReference type="STRING" id="53326.A0A016VHL3"/>
<protein>
    <recommendedName>
        <fullName evidence="4">Methyltransferase type 11 domain-containing protein</fullName>
    </recommendedName>
</protein>
<dbReference type="PANTHER" id="PTHR12176">
    <property type="entry name" value="SAM-DEPENDENT METHYLTRANSFERASE SUPERFAMILY PROTEIN"/>
    <property type="match status" value="1"/>
</dbReference>
<evidence type="ECO:0000256" key="2">
    <source>
        <dbReference type="ARBA" id="ARBA00022603"/>
    </source>
</evidence>
<sequence>MATLGSVSTAISPQVGRSFLCSKCHCDCLAAKHTENDLEAAPTETLTFEMYDNGFRTIHSIDNNSSVIEEQRLRNKQRPELVFLEDDATSMSSGDESFSVVIDKGTLDALLPPDATVQQLESVRNMFAEVDRVLKIGGRYQIITLAQQHIVKFWIEYFSKTHKASKCNEYSNGEKFRYLQSVLVIFYFFQLRYFGALIACFSPIELCRSSCDRVERFHDQNELESAIIAEQELSQFVHLCSRKLDSEASISIESSLQQGPRYRFFIVDDAKAKAIRSYAVFIVPLGREGEWIFSTEKGRRTLLEQAKKDRLAVVTLSRTQSYSSLKDVQDELGPFASRFDPRENGGLIDFLSCGSVDVRVTQASGESAINGKWTVEDVVVDEQEYRRLVFLSSSNIVQSEAPLKTVKGKKTVNLEVLSCDHHSLMLSGLSLLPQNPFGDPSKTHIKLAVLGLGGGILASFLLRHFNKAVIDAIELDPDVVKVATQWFALPSRDSRMNVQVKDALDYLEEAPQKGDREKLDMLFVDLAGAVHESGLSCPPAVFLTDPVLRNMKNSLGANGVVALNLVTRDADVAERARRSISAHFPALFHIHSEEDVNENSRFGSITHDRGSSQKVDCCMDAAKWQSASGMFVCASLIRPSEILQIDAERSPLVE</sequence>
<name>A0A016VHL3_9BILA</name>
<evidence type="ECO:0000313" key="6">
    <source>
        <dbReference type="Proteomes" id="UP000024635"/>
    </source>
</evidence>